<dbReference type="RefSeq" id="WP_353547694.1">
    <property type="nucleotide sequence ID" value="NZ_JAGKSB010000014.1"/>
</dbReference>
<feature type="signal peptide" evidence="1">
    <location>
        <begin position="1"/>
        <end position="20"/>
    </location>
</feature>
<accession>A0A8T4HFS3</accession>
<evidence type="ECO:0000313" key="3">
    <source>
        <dbReference type="Proteomes" id="UP000679691"/>
    </source>
</evidence>
<gene>
    <name evidence="2" type="ORF">J5U18_11595</name>
</gene>
<proteinExistence type="predicted"/>
<reference evidence="2" key="1">
    <citation type="submission" date="2021-03" db="EMBL/GenBank/DDBJ databases">
        <authorList>
            <person name="Lu T."/>
            <person name="Wang Q."/>
            <person name="Han X."/>
        </authorList>
    </citation>
    <scope>NUCLEOTIDE SEQUENCE</scope>
    <source>
        <strain evidence="2">WQ 2009</strain>
    </source>
</reference>
<evidence type="ECO:0000256" key="1">
    <source>
        <dbReference type="SAM" id="SignalP"/>
    </source>
</evidence>
<name>A0A8T4HFS3_9SPHI</name>
<comment type="caution">
    <text evidence="2">The sequence shown here is derived from an EMBL/GenBank/DDBJ whole genome shotgun (WGS) entry which is preliminary data.</text>
</comment>
<dbReference type="EMBL" id="JAGKSB010000014">
    <property type="protein sequence ID" value="MBP3944188.1"/>
    <property type="molecule type" value="Genomic_DNA"/>
</dbReference>
<dbReference type="AlphaFoldDB" id="A0A8T4HFS3"/>
<evidence type="ECO:0000313" key="2">
    <source>
        <dbReference type="EMBL" id="MBP3944188.1"/>
    </source>
</evidence>
<keyword evidence="3" id="KW-1185">Reference proteome</keyword>
<feature type="chain" id="PRO_5035823433" description="LTXXQ motif family protein" evidence="1">
    <location>
        <begin position="21"/>
        <end position="135"/>
    </location>
</feature>
<protein>
    <recommendedName>
        <fullName evidence="4">LTXXQ motif family protein</fullName>
    </recommendedName>
</protein>
<sequence>MKKLFLTGIGFFLAMGLTFAQQVDIKNPEEKATSVVNVLTEQLALTDEQKATTFTISLEHAKQSFAAIADTSIADDALLGQLNQLQQAADAKIDAILSDEQKEVFKKVVAERPAAELPVRPAKAVEETTTDESGN</sequence>
<organism evidence="2 3">
    <name type="scientific">Rhinopithecimicrobium faecis</name>
    <dbReference type="NCBI Taxonomy" id="2820698"/>
    <lineage>
        <taxon>Bacteria</taxon>
        <taxon>Pseudomonadati</taxon>
        <taxon>Bacteroidota</taxon>
        <taxon>Sphingobacteriia</taxon>
        <taxon>Sphingobacteriales</taxon>
        <taxon>Sphingobacteriaceae</taxon>
        <taxon>Rhinopithecimicrobium</taxon>
    </lineage>
</organism>
<evidence type="ECO:0008006" key="4">
    <source>
        <dbReference type="Google" id="ProtNLM"/>
    </source>
</evidence>
<keyword evidence="1" id="KW-0732">Signal</keyword>
<dbReference type="Proteomes" id="UP000679691">
    <property type="component" value="Unassembled WGS sequence"/>
</dbReference>